<protein>
    <submittedName>
        <fullName evidence="2">Uncharacterized protein</fullName>
    </submittedName>
</protein>
<accession>A0ABR3JGL9</accession>
<reference evidence="3" key="1">
    <citation type="submission" date="2024-06" db="EMBL/GenBank/DDBJ databases">
        <title>Multi-omics analyses provide insights into the biosynthesis of the anticancer antibiotic pleurotin in Hohenbuehelia grisea.</title>
        <authorList>
            <person name="Weaver J.A."/>
            <person name="Alberti F."/>
        </authorList>
    </citation>
    <scope>NUCLEOTIDE SEQUENCE [LARGE SCALE GENOMIC DNA]</scope>
    <source>
        <strain evidence="3">T-177</strain>
    </source>
</reference>
<evidence type="ECO:0000313" key="2">
    <source>
        <dbReference type="EMBL" id="KAL0954914.1"/>
    </source>
</evidence>
<feature type="region of interest" description="Disordered" evidence="1">
    <location>
        <begin position="160"/>
        <end position="179"/>
    </location>
</feature>
<dbReference type="Proteomes" id="UP001556367">
    <property type="component" value="Unassembled WGS sequence"/>
</dbReference>
<gene>
    <name evidence="2" type="ORF">HGRIS_003846</name>
</gene>
<dbReference type="EMBL" id="JASNQZ010000007">
    <property type="protein sequence ID" value="KAL0954914.1"/>
    <property type="molecule type" value="Genomic_DNA"/>
</dbReference>
<evidence type="ECO:0000256" key="1">
    <source>
        <dbReference type="SAM" id="MobiDB-lite"/>
    </source>
</evidence>
<name>A0ABR3JGL9_9AGAR</name>
<feature type="compositionally biased region" description="Acidic residues" evidence="1">
    <location>
        <begin position="161"/>
        <end position="172"/>
    </location>
</feature>
<keyword evidence="3" id="KW-1185">Reference proteome</keyword>
<proteinExistence type="predicted"/>
<sequence length="179" mass="20189">MGQRSSLRRCLTLPCTDTLSRKHDNSTRAGLRKLGCESRLNSTSDSSRRRKAAEKLRKAQELRAKLEKVQLIKLVDEIGRLKNPQLDEQIEVLRLLWNDTEIPLKSHIKKKEMKVAALTDAFKCHQANLVQLSNQSPGAGSTASPLVVGVLEGFAETTVPDWEEQEEEEAEWNDQLVSE</sequence>
<evidence type="ECO:0000313" key="3">
    <source>
        <dbReference type="Proteomes" id="UP001556367"/>
    </source>
</evidence>
<comment type="caution">
    <text evidence="2">The sequence shown here is derived from an EMBL/GenBank/DDBJ whole genome shotgun (WGS) entry which is preliminary data.</text>
</comment>
<organism evidence="2 3">
    <name type="scientific">Hohenbuehelia grisea</name>
    <dbReference type="NCBI Taxonomy" id="104357"/>
    <lineage>
        <taxon>Eukaryota</taxon>
        <taxon>Fungi</taxon>
        <taxon>Dikarya</taxon>
        <taxon>Basidiomycota</taxon>
        <taxon>Agaricomycotina</taxon>
        <taxon>Agaricomycetes</taxon>
        <taxon>Agaricomycetidae</taxon>
        <taxon>Agaricales</taxon>
        <taxon>Pleurotineae</taxon>
        <taxon>Pleurotaceae</taxon>
        <taxon>Hohenbuehelia</taxon>
    </lineage>
</organism>